<dbReference type="Proteomes" id="UP001499854">
    <property type="component" value="Unassembled WGS sequence"/>
</dbReference>
<dbReference type="EMBL" id="BAAAQM010000033">
    <property type="protein sequence ID" value="GAA1984685.1"/>
    <property type="molecule type" value="Genomic_DNA"/>
</dbReference>
<organism evidence="1 2">
    <name type="scientific">Catenulispora subtropica</name>
    <dbReference type="NCBI Taxonomy" id="450798"/>
    <lineage>
        <taxon>Bacteria</taxon>
        <taxon>Bacillati</taxon>
        <taxon>Actinomycetota</taxon>
        <taxon>Actinomycetes</taxon>
        <taxon>Catenulisporales</taxon>
        <taxon>Catenulisporaceae</taxon>
        <taxon>Catenulispora</taxon>
    </lineage>
</organism>
<dbReference type="Gene3D" id="1.20.910.10">
    <property type="entry name" value="Heme oxygenase-like"/>
    <property type="match status" value="1"/>
</dbReference>
<dbReference type="Pfam" id="PF11251">
    <property type="entry name" value="DUF3050"/>
    <property type="match status" value="1"/>
</dbReference>
<gene>
    <name evidence="1" type="ORF">GCM10009838_53410</name>
</gene>
<keyword evidence="2" id="KW-1185">Reference proteome</keyword>
<name>A0ABN2SD79_9ACTN</name>
<evidence type="ECO:0000313" key="2">
    <source>
        <dbReference type="Proteomes" id="UP001499854"/>
    </source>
</evidence>
<dbReference type="RefSeq" id="WP_344659862.1">
    <property type="nucleotide sequence ID" value="NZ_BAAAQM010000033.1"/>
</dbReference>
<protein>
    <submittedName>
        <fullName evidence="1">DUF3050 domain-containing protein</fullName>
    </submittedName>
</protein>
<dbReference type="InterPro" id="IPR016084">
    <property type="entry name" value="Haem_Oase-like_multi-hlx"/>
</dbReference>
<accession>A0ABN2SD79</accession>
<sequence>MAATRYDWGQRHPGIDRLEERIGAARAEVVGHPLYARLRDREAIRTFQEHHVFAVWDFMSLLKSLQRSLTCVELPWVPTGPTGSRRLINDIVLVEESDELRGGFISHFELYIAGMEQAGADTAVVEEFIALLRTGMKVEHAIAKAGVPGPSAEFVTLTWDIIAAAPVHCQAAAFAFGREDLIPDMFQQVVTVNEEVGGLDTFVDYLARHIEVDGEEHTPMAMQMLADLCGDDDTKWEECAATVIRALAARTKLWDGILAAIGERAAAPSGSGRA</sequence>
<comment type="caution">
    <text evidence="1">The sequence shown here is derived from an EMBL/GenBank/DDBJ whole genome shotgun (WGS) entry which is preliminary data.</text>
</comment>
<reference evidence="1 2" key="1">
    <citation type="journal article" date="2019" name="Int. J. Syst. Evol. Microbiol.">
        <title>The Global Catalogue of Microorganisms (GCM) 10K type strain sequencing project: providing services to taxonomists for standard genome sequencing and annotation.</title>
        <authorList>
            <consortium name="The Broad Institute Genomics Platform"/>
            <consortium name="The Broad Institute Genome Sequencing Center for Infectious Disease"/>
            <person name="Wu L."/>
            <person name="Ma J."/>
        </authorList>
    </citation>
    <scope>NUCLEOTIDE SEQUENCE [LARGE SCALE GENOMIC DNA]</scope>
    <source>
        <strain evidence="1 2">JCM 16013</strain>
    </source>
</reference>
<dbReference type="InterPro" id="IPR024423">
    <property type="entry name" value="DUF3050"/>
</dbReference>
<proteinExistence type="predicted"/>
<dbReference type="SUPFAM" id="SSF48613">
    <property type="entry name" value="Heme oxygenase-like"/>
    <property type="match status" value="1"/>
</dbReference>
<evidence type="ECO:0000313" key="1">
    <source>
        <dbReference type="EMBL" id="GAA1984685.1"/>
    </source>
</evidence>